<organism evidence="16 17">
    <name type="scientific">Penicillium diatomitis</name>
    <dbReference type="NCBI Taxonomy" id="2819901"/>
    <lineage>
        <taxon>Eukaryota</taxon>
        <taxon>Fungi</taxon>
        <taxon>Dikarya</taxon>
        <taxon>Ascomycota</taxon>
        <taxon>Pezizomycotina</taxon>
        <taxon>Eurotiomycetes</taxon>
        <taxon>Eurotiomycetidae</taxon>
        <taxon>Eurotiales</taxon>
        <taxon>Aspergillaceae</taxon>
        <taxon>Penicillium</taxon>
    </lineage>
</organism>
<dbReference type="GO" id="GO:0008270">
    <property type="term" value="F:zinc ion binding"/>
    <property type="evidence" value="ECO:0007669"/>
    <property type="project" value="InterPro"/>
</dbReference>
<dbReference type="GO" id="GO:0004462">
    <property type="term" value="F:lactoylglutathione lyase activity"/>
    <property type="evidence" value="ECO:0007669"/>
    <property type="project" value="UniProtKB-UniRule"/>
</dbReference>
<dbReference type="PANTHER" id="PTHR31313">
    <property type="entry name" value="TY1 ENHANCER ACTIVATOR"/>
    <property type="match status" value="1"/>
</dbReference>
<evidence type="ECO:0000256" key="3">
    <source>
        <dbReference type="ARBA" id="ARBA00012081"/>
    </source>
</evidence>
<dbReference type="EMBL" id="JAPWDQ010000001">
    <property type="protein sequence ID" value="KAJ5495768.1"/>
    <property type="molecule type" value="Genomic_DNA"/>
</dbReference>
<evidence type="ECO:0000256" key="12">
    <source>
        <dbReference type="PIRSR" id="PIRSR604361-3"/>
    </source>
</evidence>
<reference evidence="16" key="2">
    <citation type="journal article" date="2023" name="IMA Fungus">
        <title>Comparative genomic study of the Penicillium genus elucidates a diverse pangenome and 15 lateral gene transfer events.</title>
        <authorList>
            <person name="Petersen C."/>
            <person name="Sorensen T."/>
            <person name="Nielsen M.R."/>
            <person name="Sondergaard T.E."/>
            <person name="Sorensen J.L."/>
            <person name="Fitzpatrick D.A."/>
            <person name="Frisvad J.C."/>
            <person name="Nielsen K.L."/>
        </authorList>
    </citation>
    <scope>NUCLEOTIDE SEQUENCE</scope>
    <source>
        <strain evidence="16">IBT 30728</strain>
    </source>
</reference>
<dbReference type="InterPro" id="IPR018146">
    <property type="entry name" value="Glyoxalase_1_CS"/>
</dbReference>
<reference evidence="16" key="1">
    <citation type="submission" date="2022-12" db="EMBL/GenBank/DDBJ databases">
        <authorList>
            <person name="Petersen C."/>
        </authorList>
    </citation>
    <scope>NUCLEOTIDE SEQUENCE</scope>
    <source>
        <strain evidence="16">IBT 30728</strain>
    </source>
</reference>
<feature type="region of interest" description="Disordered" evidence="14">
    <location>
        <begin position="480"/>
        <end position="525"/>
    </location>
</feature>
<evidence type="ECO:0000256" key="8">
    <source>
        <dbReference type="ARBA" id="ARBA00023163"/>
    </source>
</evidence>
<dbReference type="EC" id="4.4.1.5" evidence="3 13"/>
<dbReference type="NCBIfam" id="TIGR00068">
    <property type="entry name" value="glyox_I"/>
    <property type="match status" value="2"/>
</dbReference>
<dbReference type="InterPro" id="IPR051615">
    <property type="entry name" value="Transcr_Regulatory_Elem"/>
</dbReference>
<gene>
    <name evidence="16" type="ORF">N7539_000884</name>
</gene>
<evidence type="ECO:0000256" key="5">
    <source>
        <dbReference type="ARBA" id="ARBA00022833"/>
    </source>
</evidence>
<evidence type="ECO:0000256" key="2">
    <source>
        <dbReference type="ARBA" id="ARBA00010363"/>
    </source>
</evidence>
<evidence type="ECO:0000256" key="7">
    <source>
        <dbReference type="ARBA" id="ARBA00023125"/>
    </source>
</evidence>
<dbReference type="GO" id="GO:0006351">
    <property type="term" value="P:DNA-templated transcription"/>
    <property type="evidence" value="ECO:0007669"/>
    <property type="project" value="InterPro"/>
</dbReference>
<evidence type="ECO:0000256" key="10">
    <source>
        <dbReference type="ARBA" id="ARBA00023242"/>
    </source>
</evidence>
<keyword evidence="8" id="KW-0804">Transcription</keyword>
<dbReference type="InterPro" id="IPR004361">
    <property type="entry name" value="Glyoxalase_1"/>
</dbReference>
<keyword evidence="4 12" id="KW-0479">Metal-binding</keyword>
<dbReference type="PROSITE" id="PS51819">
    <property type="entry name" value="VOC"/>
    <property type="match status" value="2"/>
</dbReference>
<sequence length="1183" mass="133590">MSTDPSTYKLNHTMLRVKDPKRSLQFYEFLGMNVIQKLDFPEWKFCNYFLAYNGPHSLQGGDRHFTDRNAVLELCHNYGTENDPNYSVVNGNTEPYRGFGHLAISVDNIEAACKRIEDAGYAFQKKLTEGRMRHIAFAKDPDGYWVEIIRRGEEDLSETTDPGSYRLNHTMLRVKDAEASLKFYQESMGMTLVRTAENPDAKFNLYFLGYPKSNPEIKEGAKNGVAEWEGLLELTWNYGTEKEEGQVYHNGNTEPQGFGHICISVDDIHAACERFDSCNVAFKKRLTDGRMNNIAFVLDPDNYWIEVIQNERIKRTSNWVSLRAATELFSARIDQLTQFIYDQGLQPPLMQPDDEAAMNRVLETLEIPRAVVKANPPARGVPRNESFTQPKGASETHTAHLPPPEARGKQPEDQPQFSSTGNVTEGAASPEEGQLSSIAPWTPFGMVHGVPENQSYVHWGFTLPTAESLDTIYANINQAGPRVQTEQSSTNHQRTIPHNSQTIPNSIPHDRDNESDSEEENEAENDVIEQLSHRIGTLKLAGDGHLRFYGATSNLNLVDVSATQQRQRPDARTVRHDGQDILNHLRVGQPVDQALEDHLIELYFTWHNPSIYVVDKEMYMTARHKWRNEYEDTPFYSEVLTNAMCAIGSAFEARYHPTFITFPKSLAEFFADRAKALLEIELDSPCVATVQALVLMSSHEGASNRDARGWLYSGMSMRLTFDLGLHLDMTSYVKQGDMSAHEADVRRAAFWGSYIADHFWGFYLGRPFRMNAGDVSVPKPASTLGAEKQSIWQPYGLQHGLSVAGQGLQNPSELINRQFVVLWEMVSPVGHILYGCSDISRHDLQRITFQVTEDLFAWKANLPYMLQVDLMDDSTPRLPQLLMLHMQYHQIIIFFHRPWVSKNYIQPRSPRQGPGYHHARRMCIESATAVARLLHIYEKHYTFRRMNNQVVAIIFSAALMLLFVTVSSSSLTPTKLGESSSIHPGNAEMVAYLNLCFRALDELGQSFENAKRTRDYLVTLQRRWQAHMRRAGSAAKRQISSSNLSNLSGDQASMNALSSHDAARKKTRVVDRSVQHLQSLDASFPSAVGGGLAISSTHQYVNGTHQPLQQCFYPIEQGIRADEQVDWIGSADVNVMCDPSGTESPQPTLDSLSQAQFHEYSNMLPDLGDIEGWWSPPHGTPGR</sequence>
<dbReference type="CDD" id="cd12148">
    <property type="entry name" value="fungal_TF_MHR"/>
    <property type="match status" value="1"/>
</dbReference>
<dbReference type="SMART" id="SM00906">
    <property type="entry name" value="Fungal_trans"/>
    <property type="match status" value="1"/>
</dbReference>
<dbReference type="InterPro" id="IPR007219">
    <property type="entry name" value="XnlR_reg_dom"/>
</dbReference>
<feature type="binding site" evidence="12">
    <location>
        <position position="260"/>
    </location>
    <ligand>
        <name>Zn(2+)</name>
        <dbReference type="ChEBI" id="CHEBI:29105"/>
        <note>ligand shared between dimeric partners</note>
    </ligand>
</feature>
<comment type="function">
    <text evidence="13">Catalyzes the conversion of hemimercaptal, formed from methylglyoxal and glutathione, to S-lactoylglutathione.</text>
</comment>
<proteinExistence type="inferred from homology"/>
<feature type="compositionally biased region" description="Acidic residues" evidence="14">
    <location>
        <begin position="515"/>
        <end position="525"/>
    </location>
</feature>
<dbReference type="PROSITE" id="PS00934">
    <property type="entry name" value="GLYOXALASE_I_1"/>
    <property type="match status" value="2"/>
</dbReference>
<comment type="similarity">
    <text evidence="2 13">Belongs to the glyoxalase I family.</text>
</comment>
<evidence type="ECO:0000256" key="11">
    <source>
        <dbReference type="PIRSR" id="PIRSR604361-1"/>
    </source>
</evidence>
<feature type="binding site" evidence="12">
    <location>
        <position position="306"/>
    </location>
    <ligand>
        <name>Zn(2+)</name>
        <dbReference type="ChEBI" id="CHEBI:29105"/>
        <note>ligand shared between dimeric partners</note>
    </ligand>
</feature>
<evidence type="ECO:0000256" key="13">
    <source>
        <dbReference type="RuleBase" id="RU361179"/>
    </source>
</evidence>
<dbReference type="GO" id="GO:0003677">
    <property type="term" value="F:DNA binding"/>
    <property type="evidence" value="ECO:0007669"/>
    <property type="project" value="UniProtKB-KW"/>
</dbReference>
<dbReference type="SUPFAM" id="SSF54593">
    <property type="entry name" value="Glyoxalase/Bleomycin resistance protein/Dihydroxybiphenyl dioxygenase"/>
    <property type="match status" value="2"/>
</dbReference>
<dbReference type="InterPro" id="IPR004360">
    <property type="entry name" value="Glyas_Fos-R_dOase_dom"/>
</dbReference>
<evidence type="ECO:0000256" key="14">
    <source>
        <dbReference type="SAM" id="MobiDB-lite"/>
    </source>
</evidence>
<dbReference type="InterPro" id="IPR029068">
    <property type="entry name" value="Glyas_Bleomycin-R_OHBP_Dase"/>
</dbReference>
<feature type="active site" description="Proton donor/acceptor" evidence="11">
    <location>
        <position position="306"/>
    </location>
</feature>
<dbReference type="Proteomes" id="UP001148312">
    <property type="component" value="Unassembled WGS sequence"/>
</dbReference>
<protein>
    <recommendedName>
        <fullName evidence="3 13">Lactoylglutathione lyase</fullName>
        <ecNumber evidence="3 13">4.4.1.5</ecNumber>
    </recommendedName>
    <alternativeName>
        <fullName evidence="13">Glyoxalase I</fullName>
    </alternativeName>
</protein>
<evidence type="ECO:0000256" key="9">
    <source>
        <dbReference type="ARBA" id="ARBA00023239"/>
    </source>
</evidence>
<dbReference type="AlphaFoldDB" id="A0A9W9XMJ5"/>
<dbReference type="Pfam" id="PF00903">
    <property type="entry name" value="Glyoxalase"/>
    <property type="match status" value="2"/>
</dbReference>
<dbReference type="PROSITE" id="PS00935">
    <property type="entry name" value="GLYOXALASE_I_2"/>
    <property type="match status" value="1"/>
</dbReference>
<evidence type="ECO:0000256" key="1">
    <source>
        <dbReference type="ARBA" id="ARBA00005008"/>
    </source>
</evidence>
<dbReference type="RefSeq" id="XP_056794781.1">
    <property type="nucleotide sequence ID" value="XM_056930488.1"/>
</dbReference>
<dbReference type="PANTHER" id="PTHR31313:SF77">
    <property type="entry name" value="ZN(II)2CYS6 TRANSCRIPTION FACTOR (EUROFUNG)"/>
    <property type="match status" value="1"/>
</dbReference>
<keyword evidence="17" id="KW-1185">Reference proteome</keyword>
<evidence type="ECO:0000259" key="15">
    <source>
        <dbReference type="PROSITE" id="PS51819"/>
    </source>
</evidence>
<comment type="catalytic activity">
    <reaction evidence="13">
        <text>(R)-S-lactoylglutathione = methylglyoxal + glutathione</text>
        <dbReference type="Rhea" id="RHEA:19069"/>
        <dbReference type="ChEBI" id="CHEBI:17158"/>
        <dbReference type="ChEBI" id="CHEBI:57474"/>
        <dbReference type="ChEBI" id="CHEBI:57925"/>
        <dbReference type="EC" id="4.4.1.5"/>
    </reaction>
</comment>
<dbReference type="Gene3D" id="3.10.180.10">
    <property type="entry name" value="2,3-Dihydroxybiphenyl 1,2-Dioxygenase, domain 1"/>
    <property type="match status" value="2"/>
</dbReference>
<name>A0A9W9XMJ5_9EURO</name>
<evidence type="ECO:0000256" key="4">
    <source>
        <dbReference type="ARBA" id="ARBA00022723"/>
    </source>
</evidence>
<feature type="region of interest" description="Disordered" evidence="14">
    <location>
        <begin position="373"/>
        <end position="437"/>
    </location>
</feature>
<comment type="cofactor">
    <cofactor evidence="12">
        <name>Zn(2+)</name>
        <dbReference type="ChEBI" id="CHEBI:29105"/>
    </cofactor>
    <text evidence="12">Binds 1 zinc ion per subunit. In the homodimer, two zinc ions are bound between subunits.</text>
</comment>
<feature type="domain" description="VOC" evidence="15">
    <location>
        <begin position="166"/>
        <end position="310"/>
    </location>
</feature>
<evidence type="ECO:0000256" key="6">
    <source>
        <dbReference type="ARBA" id="ARBA00023015"/>
    </source>
</evidence>
<feature type="compositionally biased region" description="Polar residues" evidence="14">
    <location>
        <begin position="413"/>
        <end position="423"/>
    </location>
</feature>
<keyword evidence="7" id="KW-0238">DNA-binding</keyword>
<dbReference type="CDD" id="cd07233">
    <property type="entry name" value="GlxI_Zn"/>
    <property type="match status" value="2"/>
</dbReference>
<feature type="binding site" evidence="12">
    <location>
        <position position="233"/>
    </location>
    <ligand>
        <name>Zn(2+)</name>
        <dbReference type="ChEBI" id="CHEBI:29105"/>
        <note>ligand shared between dimeric partners</note>
    </ligand>
</feature>
<feature type="compositionally biased region" description="Polar residues" evidence="14">
    <location>
        <begin position="480"/>
        <end position="505"/>
    </location>
</feature>
<evidence type="ECO:0000313" key="16">
    <source>
        <dbReference type="EMBL" id="KAJ5495768.1"/>
    </source>
</evidence>
<keyword evidence="9 13" id="KW-0456">Lyase</keyword>
<comment type="caution">
    <text evidence="16">The sequence shown here is derived from an EMBL/GenBank/DDBJ whole genome shotgun (WGS) entry which is preliminary data.</text>
</comment>
<accession>A0A9W9XMJ5</accession>
<comment type="pathway">
    <text evidence="1 13">Secondary metabolite metabolism; methylglyoxal degradation; (R)-lactate from methylglyoxal: step 1/2.</text>
</comment>
<dbReference type="GeneID" id="81620737"/>
<keyword evidence="6" id="KW-0805">Transcription regulation</keyword>
<evidence type="ECO:0000313" key="17">
    <source>
        <dbReference type="Proteomes" id="UP001148312"/>
    </source>
</evidence>
<dbReference type="Pfam" id="PF04082">
    <property type="entry name" value="Fungal_trans"/>
    <property type="match status" value="1"/>
</dbReference>
<keyword evidence="10" id="KW-0539">Nucleus</keyword>
<dbReference type="InterPro" id="IPR037523">
    <property type="entry name" value="VOC_core"/>
</dbReference>
<keyword evidence="5 12" id="KW-0862">Zinc</keyword>
<feature type="domain" description="VOC" evidence="15">
    <location>
        <begin position="9"/>
        <end position="151"/>
    </location>
</feature>